<protein>
    <recommendedName>
        <fullName evidence="1">Lipoprotein-associated type-17 domain-containing protein</fullName>
    </recommendedName>
</protein>
<dbReference type="InterPro" id="IPR007326">
    <property type="entry name" value="Lipoprotein-assoc_dom"/>
</dbReference>
<feature type="domain" description="Lipoprotein-associated type-17" evidence="1">
    <location>
        <begin position="285"/>
        <end position="372"/>
    </location>
</feature>
<dbReference type="Proteomes" id="UP000000528">
    <property type="component" value="Chromosome"/>
</dbReference>
<evidence type="ECO:0000313" key="3">
    <source>
        <dbReference type="Proteomes" id="UP000000528"/>
    </source>
</evidence>
<dbReference type="SMR" id="Q98QC9"/>
<feature type="domain" description="Lipoprotein-associated type-17" evidence="1">
    <location>
        <begin position="17"/>
        <end position="60"/>
    </location>
</feature>
<accession>Q98QC9</accession>
<dbReference type="eggNOG" id="ENOG502ZCWI">
    <property type="taxonomic scope" value="Bacteria"/>
</dbReference>
<dbReference type="AlphaFoldDB" id="Q98QC9"/>
<dbReference type="PIR" id="E90566">
    <property type="entry name" value="E90566"/>
</dbReference>
<proteinExistence type="predicted"/>
<dbReference type="KEGG" id="mpu:MYPU_4370"/>
<name>Q98QC9_MYCPU</name>
<dbReference type="Pfam" id="PF04200">
    <property type="entry name" value="Lipoprotein_17"/>
    <property type="match status" value="5"/>
</dbReference>
<dbReference type="STRING" id="272635.gene:17577038"/>
<dbReference type="RefSeq" id="WP_010925238.1">
    <property type="nucleotide sequence ID" value="NC_002771.1"/>
</dbReference>
<organism evidence="3">
    <name type="scientific">Mycoplasmopsis pulmonis (strain UAB CTIP)</name>
    <name type="common">Mycoplasma pulmonis</name>
    <dbReference type="NCBI Taxonomy" id="272635"/>
    <lineage>
        <taxon>Bacteria</taxon>
        <taxon>Bacillati</taxon>
        <taxon>Mycoplasmatota</taxon>
        <taxon>Mycoplasmoidales</taxon>
        <taxon>Metamycoplasmataceae</taxon>
        <taxon>Mycoplasmopsis</taxon>
    </lineage>
</organism>
<feature type="domain" description="Lipoprotein-associated type-17" evidence="1">
    <location>
        <begin position="382"/>
        <end position="474"/>
    </location>
</feature>
<feature type="domain" description="Lipoprotein-associated type-17" evidence="1">
    <location>
        <begin position="76"/>
        <end position="169"/>
    </location>
</feature>
<dbReference type="EMBL" id="AL445564">
    <property type="protein sequence ID" value="CAC13610.1"/>
    <property type="molecule type" value="Genomic_DNA"/>
</dbReference>
<dbReference type="BioCyc" id="MPUL272635:G1GT6-442-MONOMER"/>
<keyword evidence="3" id="KW-1185">Reference proteome</keyword>
<feature type="domain" description="Lipoprotein-associated type-17" evidence="1">
    <location>
        <begin position="177"/>
        <end position="269"/>
    </location>
</feature>
<evidence type="ECO:0000259" key="1">
    <source>
        <dbReference type="Pfam" id="PF04200"/>
    </source>
</evidence>
<gene>
    <name evidence="2" type="ordered locus">MYPU_4370</name>
</gene>
<dbReference type="HOGENOM" id="CLU_354817_0_0_14"/>
<sequence length="791" mass="91996">MKKSDGSSYSLPAKFSLSFDLVDQSKREIDDDNGSLNIVLKLEFENQSLTKIIKLNNLTTKDQSKPIDQESQLDSEIQKISKVELLESSKLKDKLASEILESDLRAENFQLKSNGQNYTLAQGITLSFESPKSSEKQVDDLNGSLRIIVKLTKENEVKTNTFIVSGFKTIDRFLDDELKQISSIELSKNSKLKDKIPSDILNSDLNLENIQIKKVDNLSYSPSPGVSLSLSLSKEKQANDEHGSLKVDLKIEKSGRSKIKTFTLYNLKTKNQLNNSIKSFLEEQINQISKIETSLNKEALPSSFDNQSLASLKAKKQDNLDYLVPSDVSISYDFENKNNREIDDENGILKIKVTLTKSNIKVTKVFDISGFKDIEKLLEEQIQNINLAQLTSNSELKNIFASQVKGENLINSNFQLKKADNSYYSTLNKIQISYRLDEKTKKVNNLEGSLEIIVKLQINQKFKEKNIKVSGFKKIETLEKQRQIWSQNWKSDVIPKPDISKFEGVSEIWEWFKELPKLIKKENPQIIDNKEEFNKILIERYKKFVEFIGDDNPRDIKKNTKLIGEYVNHFFNLYNKKNLSFRDFSSEASRQTNIIGTFDQVSTEKGEYFDYKMFSQIPIAQLFIMKNYAQMRIDILNKMNTQEIYKENGSIHILFIKILDFLNPLRQYFLSYDNKVHPFLDKNIYPYPKHYIKEFYKDLTNLYNKEINFLIDLIIVNTNRFITADSLERIKNNPDYKKYFLPEIDNLEIMNFHDELEKAKSYQSITSSYPDKEFNIAKENKDFFDEWIKQS</sequence>
<evidence type="ECO:0000313" key="2">
    <source>
        <dbReference type="EMBL" id="CAC13610.1"/>
    </source>
</evidence>
<reference evidence="2 3" key="1">
    <citation type="journal article" date="2001" name="Nucleic Acids Res.">
        <title>The complete genome sequence of the murine respiratory pathogen Mycoplasma pulmonis.</title>
        <authorList>
            <person name="Chambaud I."/>
            <person name="Heilig R."/>
            <person name="Ferris S."/>
            <person name="Barbe V."/>
            <person name="Samson D."/>
            <person name="Galisson F."/>
            <person name="Moszer I."/>
            <person name="Dybvig K."/>
            <person name="Wroblewski H."/>
            <person name="Viari A."/>
            <person name="Rocha E.P.C."/>
            <person name="Blanchard A."/>
        </authorList>
    </citation>
    <scope>NUCLEOTIDE SEQUENCE [LARGE SCALE GENOMIC DNA]</scope>
    <source>
        <strain evidence="2 3">UAB CTIP</strain>
    </source>
</reference>